<dbReference type="Pfam" id="PF13149">
    <property type="entry name" value="Mfa_like_1"/>
    <property type="match status" value="1"/>
</dbReference>
<evidence type="ECO:0000313" key="5">
    <source>
        <dbReference type="EMBL" id="KAB5310149.1"/>
    </source>
</evidence>
<evidence type="ECO:0000259" key="3">
    <source>
        <dbReference type="SMART" id="SM00477"/>
    </source>
</evidence>
<dbReference type="CDD" id="cd13120">
    <property type="entry name" value="BF2867_like_N"/>
    <property type="match status" value="1"/>
</dbReference>
<evidence type="ECO:0000313" key="6">
    <source>
        <dbReference type="EMBL" id="KWR54244.1"/>
    </source>
</evidence>
<dbReference type="Gene3D" id="2.60.40.2620">
    <property type="entry name" value="Fimbrillin-like"/>
    <property type="match status" value="1"/>
</dbReference>
<dbReference type="InterPro" id="IPR025049">
    <property type="entry name" value="Mfa-like_1"/>
</dbReference>
<dbReference type="InterPro" id="IPR001604">
    <property type="entry name" value="Endo_G_ENPP1-like_dom"/>
</dbReference>
<feature type="domain" description="DNA/RNA non-specific endonuclease/pyrophosphatase/phosphodiesterase" evidence="4">
    <location>
        <begin position="321"/>
        <end position="515"/>
    </location>
</feature>
<dbReference type="PROSITE" id="PS51257">
    <property type="entry name" value="PROKAR_LIPOPROTEIN"/>
    <property type="match status" value="1"/>
</dbReference>
<evidence type="ECO:0000256" key="1">
    <source>
        <dbReference type="PIRSR" id="PIRSR640255-1"/>
    </source>
</evidence>
<dbReference type="Proteomes" id="UP000056419">
    <property type="component" value="Unassembled WGS sequence"/>
</dbReference>
<evidence type="ECO:0000259" key="4">
    <source>
        <dbReference type="SMART" id="SM00892"/>
    </source>
</evidence>
<gene>
    <name evidence="6" type="primary">nucA_1</name>
    <name evidence="6" type="ORF">AA415_02187</name>
    <name evidence="5" type="ORF">F9958_15720</name>
</gene>
<organism evidence="6 7">
    <name type="scientific">Bacteroides stercoris</name>
    <dbReference type="NCBI Taxonomy" id="46506"/>
    <lineage>
        <taxon>Bacteria</taxon>
        <taxon>Pseudomonadati</taxon>
        <taxon>Bacteroidota</taxon>
        <taxon>Bacteroidia</taxon>
        <taxon>Bacteroidales</taxon>
        <taxon>Bacteroidaceae</taxon>
        <taxon>Bacteroides</taxon>
    </lineage>
</organism>
<dbReference type="PANTHER" id="PTHR13966:SF5">
    <property type="entry name" value="ENDONUCLEASE G, MITOCHONDRIAL"/>
    <property type="match status" value="1"/>
</dbReference>
<dbReference type="STRING" id="46506.AA415_02187"/>
<name>A0A108T6G1_BACSE</name>
<accession>A0A108T6G1</accession>
<dbReference type="AlphaFoldDB" id="A0A108T6G1"/>
<dbReference type="InterPro" id="IPR040255">
    <property type="entry name" value="Non-specific_endonuclease"/>
</dbReference>
<evidence type="ECO:0000313" key="8">
    <source>
        <dbReference type="Proteomes" id="UP000467334"/>
    </source>
</evidence>
<dbReference type="EMBL" id="WCLE01000047">
    <property type="protein sequence ID" value="KAB5310149.1"/>
    <property type="molecule type" value="Genomic_DNA"/>
</dbReference>
<keyword evidence="7" id="KW-1185">Reference proteome</keyword>
<protein>
    <submittedName>
        <fullName evidence="6">Nuclease</fullName>
        <ecNumber evidence="6">3.1.30.-</ecNumber>
    </submittedName>
</protein>
<reference evidence="6" key="2">
    <citation type="submission" date="2016-01" db="EMBL/GenBank/DDBJ databases">
        <authorList>
            <person name="McClelland M."/>
            <person name="Jain A."/>
            <person name="Saraogi P."/>
            <person name="Mendelson R."/>
            <person name="Westerman R."/>
            <person name="SanMiguel P."/>
            <person name="Csonka L."/>
        </authorList>
    </citation>
    <scope>NUCLEOTIDE SEQUENCE</scope>
    <source>
        <strain evidence="6">CL09T03C01</strain>
    </source>
</reference>
<evidence type="ECO:0000256" key="2">
    <source>
        <dbReference type="PIRSR" id="PIRSR640255-2"/>
    </source>
</evidence>
<dbReference type="SUPFAM" id="SSF54060">
    <property type="entry name" value="His-Me finger endonucleases"/>
    <property type="match status" value="1"/>
</dbReference>
<evidence type="ECO:0000313" key="7">
    <source>
        <dbReference type="Proteomes" id="UP000056419"/>
    </source>
</evidence>
<dbReference type="GO" id="GO:0046872">
    <property type="term" value="F:metal ion binding"/>
    <property type="evidence" value="ECO:0007669"/>
    <property type="project" value="UniProtKB-KW"/>
</dbReference>
<keyword evidence="6" id="KW-0378">Hydrolase</keyword>
<dbReference type="Gene3D" id="3.40.570.10">
    <property type="entry name" value="Extracellular Endonuclease, subunit A"/>
    <property type="match status" value="1"/>
</dbReference>
<dbReference type="SMART" id="SM00477">
    <property type="entry name" value="NUC"/>
    <property type="match status" value="1"/>
</dbReference>
<dbReference type="SMART" id="SM00892">
    <property type="entry name" value="Endonuclease_NS"/>
    <property type="match status" value="1"/>
</dbReference>
<comment type="caution">
    <text evidence="6">The sequence shown here is derived from an EMBL/GenBank/DDBJ whole genome shotgun (WGS) entry which is preliminary data.</text>
</comment>
<dbReference type="RefSeq" id="WP_060386047.1">
    <property type="nucleotide sequence ID" value="NZ_LRGC01000009.1"/>
</dbReference>
<dbReference type="GO" id="GO:0004519">
    <property type="term" value="F:endonuclease activity"/>
    <property type="evidence" value="ECO:0007669"/>
    <property type="project" value="TreeGrafter"/>
</dbReference>
<dbReference type="PATRIC" id="fig|46506.5.peg.2340"/>
<feature type="active site" description="Proton acceptor" evidence="1">
    <location>
        <position position="383"/>
    </location>
</feature>
<feature type="binding site" evidence="2">
    <location>
        <position position="414"/>
    </location>
    <ligand>
        <name>Mg(2+)</name>
        <dbReference type="ChEBI" id="CHEBI:18420"/>
        <note>catalytic</note>
    </ligand>
</feature>
<dbReference type="EC" id="3.1.30.-" evidence="6"/>
<dbReference type="GO" id="GO:0016787">
    <property type="term" value="F:hydrolase activity"/>
    <property type="evidence" value="ECO:0007669"/>
    <property type="project" value="UniProtKB-KW"/>
</dbReference>
<reference evidence="6 7" key="1">
    <citation type="journal article" date="2016" name="BMC Genomics">
        <title>Type VI secretion systems of human gut Bacteroidales segregate into three genetic architectures, two of which are contained on mobile genetic elements.</title>
        <authorList>
            <person name="Coyne M.J."/>
            <person name="Roelofs K.G."/>
            <person name="Comstock L.E."/>
        </authorList>
    </citation>
    <scope>NUCLEOTIDE SEQUENCE [LARGE SCALE GENOMIC DNA]</scope>
    <source>
        <strain evidence="6 7">CL09T03C01</strain>
    </source>
</reference>
<dbReference type="PANTHER" id="PTHR13966">
    <property type="entry name" value="ENDONUCLEASE RELATED"/>
    <property type="match status" value="1"/>
</dbReference>
<dbReference type="Pfam" id="PF01223">
    <property type="entry name" value="Endonuclease_NS"/>
    <property type="match status" value="1"/>
</dbReference>
<dbReference type="InterPro" id="IPR042278">
    <property type="entry name" value="Mfa-like_1_N"/>
</dbReference>
<reference evidence="5 8" key="3">
    <citation type="journal article" date="2019" name="Nat. Med.">
        <title>A library of human gut bacterial isolates paired with longitudinal multiomics data enables mechanistic microbiome research.</title>
        <authorList>
            <person name="Poyet M."/>
            <person name="Groussin M."/>
            <person name="Gibbons S.M."/>
            <person name="Avila-Pacheco J."/>
            <person name="Jiang X."/>
            <person name="Kearney S.M."/>
            <person name="Perrotta A.R."/>
            <person name="Berdy B."/>
            <person name="Zhao S."/>
            <person name="Lieberman T.D."/>
            <person name="Swanson P.K."/>
            <person name="Smith M."/>
            <person name="Roesemann S."/>
            <person name="Alexander J.E."/>
            <person name="Rich S.A."/>
            <person name="Livny J."/>
            <person name="Vlamakis H."/>
            <person name="Clish C."/>
            <person name="Bullock K."/>
            <person name="Deik A."/>
            <person name="Scott J."/>
            <person name="Pierce K.A."/>
            <person name="Xavier R.J."/>
            <person name="Alm E.J."/>
        </authorList>
    </citation>
    <scope>NUCLEOTIDE SEQUENCE [LARGE SCALE GENOMIC DNA]</scope>
    <source>
        <strain evidence="5 8">BIOML-A6</strain>
    </source>
</reference>
<dbReference type="InterPro" id="IPR044925">
    <property type="entry name" value="His-Me_finger_sf"/>
</dbReference>
<dbReference type="EMBL" id="LRGC01000009">
    <property type="protein sequence ID" value="KWR54244.1"/>
    <property type="molecule type" value="Genomic_DNA"/>
</dbReference>
<dbReference type="GO" id="GO:0003676">
    <property type="term" value="F:nucleic acid binding"/>
    <property type="evidence" value="ECO:0007669"/>
    <property type="project" value="InterPro"/>
</dbReference>
<dbReference type="Proteomes" id="UP000467334">
    <property type="component" value="Unassembled WGS sequence"/>
</dbReference>
<dbReference type="InterPro" id="IPR044929">
    <property type="entry name" value="DNA/RNA_non-sp_Endonuclease_sf"/>
</dbReference>
<sequence length="526" mass="58354">MTIKSAIGFLSLFIVLQACESKFAELPQGNQAAEATFTSVIDDRVMSRAVNASWEANDVIGLFMLDNANKKVLKANAAYVTARGDGNFVGKAGNAVYYPEDGTAVDFIAYYPYDEQVTDHTQYVLDVTDQSRQQDIDLMAAVNLTGRTATSPTGNLQFRHLLAKLVLNLSSADGSSLTGIKATVQPLISKATIDLSKESDNIELGNEKKAVSMCVNKECTQADAVLIPQSFEGKLKITLSVNGKDKEIETNIAGNIEAGARYTLNLRISNTGGNTTVDPEAPKYAKWFETPVITKADLERSDLKYITHYMRNGWTDKNGSTSRNFSLFYSQKLKFAYWVAYPLYAKCMGKQDRTDAWRYDDMIDKSWQVNLKSGFGDGYDKGHQLPSADRTCDKPTNEDTFFFTNVTPQISSMNQEIWARLEGKVRGWSKATDTLFVVTGAVPPKSNIQYKKGMAIPQYYFKALARRISGTYHTIAFAIDNSASVAKGNYMDYAISVSDLEKNTGFEFFPGLDESTKSQLDLSKWQ</sequence>
<feature type="domain" description="ENPP1-3/EXOG-like endonuclease/phosphodiesterase" evidence="3">
    <location>
        <begin position="322"/>
        <end position="515"/>
    </location>
</feature>
<dbReference type="InterPro" id="IPR020821">
    <property type="entry name" value="ENPP1-3/EXOG-like_nuc-like"/>
</dbReference>
<proteinExistence type="predicted"/>
<keyword evidence="2" id="KW-0479">Metal-binding</keyword>
<dbReference type="Gene3D" id="2.60.40.2630">
    <property type="match status" value="1"/>
</dbReference>